<dbReference type="GO" id="GO:0005524">
    <property type="term" value="F:ATP binding"/>
    <property type="evidence" value="ECO:0007669"/>
    <property type="project" value="UniProtKB-KW"/>
</dbReference>
<dbReference type="GO" id="GO:0030915">
    <property type="term" value="C:Smc5-Smc6 complex"/>
    <property type="evidence" value="ECO:0007669"/>
    <property type="project" value="TreeGrafter"/>
</dbReference>
<dbReference type="GO" id="GO:0016887">
    <property type="term" value="F:ATP hydrolysis activity"/>
    <property type="evidence" value="ECO:0007669"/>
    <property type="project" value="InterPro"/>
</dbReference>
<evidence type="ECO:0000256" key="6">
    <source>
        <dbReference type="ARBA" id="ARBA00022763"/>
    </source>
</evidence>
<protein>
    <recommendedName>
        <fullName evidence="14">Rad50/SbcC-type AAA domain-containing protein</fullName>
    </recommendedName>
</protein>
<evidence type="ECO:0000256" key="11">
    <source>
        <dbReference type="ARBA" id="ARBA00023242"/>
    </source>
</evidence>
<feature type="coiled-coil region" evidence="12">
    <location>
        <begin position="689"/>
        <end position="736"/>
    </location>
</feature>
<accession>A4S096</accession>
<feature type="coiled-coil region" evidence="12">
    <location>
        <begin position="765"/>
        <end position="827"/>
    </location>
</feature>
<dbReference type="InterPro" id="IPR027417">
    <property type="entry name" value="P-loop_NTPase"/>
</dbReference>
<keyword evidence="11" id="KW-0539">Nucleus</keyword>
<evidence type="ECO:0000256" key="1">
    <source>
        <dbReference type="ARBA" id="ARBA00004123"/>
    </source>
</evidence>
<dbReference type="Proteomes" id="UP000001568">
    <property type="component" value="Chromosome 7"/>
</dbReference>
<feature type="region of interest" description="Disordered" evidence="13">
    <location>
        <begin position="320"/>
        <end position="382"/>
    </location>
</feature>
<dbReference type="GO" id="GO:0003697">
    <property type="term" value="F:single-stranded DNA binding"/>
    <property type="evidence" value="ECO:0007669"/>
    <property type="project" value="TreeGrafter"/>
</dbReference>
<dbReference type="GO" id="GO:0005634">
    <property type="term" value="C:nucleus"/>
    <property type="evidence" value="ECO:0007669"/>
    <property type="project" value="UniProtKB-SubCell"/>
</dbReference>
<comment type="subcellular location">
    <subcellularLocation>
        <location evidence="2">Chromosome</location>
    </subcellularLocation>
    <subcellularLocation>
        <location evidence="1">Nucleus</location>
    </subcellularLocation>
</comment>
<dbReference type="OrthoDB" id="10072614at2759"/>
<gene>
    <name evidence="15" type="ORF">OSTLU_32662</name>
</gene>
<dbReference type="Gene3D" id="3.40.50.300">
    <property type="entry name" value="P-loop containing nucleotide triphosphate hydrolases"/>
    <property type="match status" value="2"/>
</dbReference>
<keyword evidence="10" id="KW-0234">DNA repair</keyword>
<evidence type="ECO:0000256" key="8">
    <source>
        <dbReference type="ARBA" id="ARBA00023054"/>
    </source>
</evidence>
<dbReference type="AlphaFoldDB" id="A4S096"/>
<keyword evidence="8 12" id="KW-0175">Coiled coil</keyword>
<sequence>MVAKTERKGAETKPPTHFPGVAGAFVRVTMHNFMCHANAKVELGPRINYVTGENGSGKSAILTALAVALGAKMKSIGRSSTKSAKGMIKTGASFARVVVVISNDGEDAFKPDVFGRSITVEKVLNATGANSLKIKSESGETVGTRVDELNKLADHFCIDVDNPITVMTQDMAKKFLHTGDATKKYQFFIDATLLSDLMELQEIAKNKSNEMKDVLNEHLETIPKLREEVAELTHELHSFERVQELRSKAIDFRNRLAWSKVVEAEKKLEEEKEAQQVYVQKRGELQAKLGTAQATLEKAAIDNEEFGRQSEDFSRKLQELSAERRQAENERREAGRQLQKAETDKLSEETSVRKLSKRVSDTESKIQRSLEAQRGDTTETDRRLQKLSSNLVAAKAEIETCSGDIEKLKAGQEDKQRAQSNFARQKKFAENEINDIRKHISTLKQTSSNRLVLFGQQMPRLVDTVQRRLGEFSKPPIGPVGMHVTLKDQSWIVPVEEALGQSMTTFLVSSPKDMDKLRQISKECGMNNLSIQSVDFNRGRYNIPVEKVPNQTEFTSIESVLECKHDVVFNFLVDSAGIERAVLMKDEREARGMFYSGAAKQKQVAVAYTFHRKIFMTGQVVRDEAFKSYNQAQRLGTDPKAQIASMENRVKEKQSEIKLLSNDEAACMRAVKDIANMIKKKEAEFSTLNKNAQKAFSDLQQAKLDAEDSSGTGVDVSTLQEELDSLNVDLSKHQSSLKEAEFAFTQAKEAHDIAENVINEKLSLADSYKAEVEQYAKAMQKIDSERQKAEKQVETCVERLQQADNLIEDCETSIQAMKTECEELADKTKKEICDREVAEHAGDITLLPTQLQRLYEKTKESMKKEESRHKRPYEEVNDELSDRKRKLIKLEHGVESSKKIFQKLRVGVRKRRETMVTQARQTAANVSHRFNYHMQAKGQAGQIEVNYEESQLIIKLKDGTNTRAITDTRALSGGERSYSTLAFNLALGDESDSPFRAMDEFDVFMDAVNRRISMKTLLEFARSDNHSNKQFLFITPQDLSAINADDPDVKVQKMIAARPS</sequence>
<dbReference type="GO" id="GO:0035861">
    <property type="term" value="C:site of double-strand break"/>
    <property type="evidence" value="ECO:0007669"/>
    <property type="project" value="TreeGrafter"/>
</dbReference>
<evidence type="ECO:0000256" key="2">
    <source>
        <dbReference type="ARBA" id="ARBA00004286"/>
    </source>
</evidence>
<keyword evidence="5" id="KW-0547">Nucleotide-binding</keyword>
<dbReference type="EMBL" id="CP000587">
    <property type="protein sequence ID" value="ABO97228.1"/>
    <property type="molecule type" value="Genomic_DNA"/>
</dbReference>
<keyword evidence="4" id="KW-0158">Chromosome</keyword>
<dbReference type="RefSeq" id="XP_001418935.1">
    <property type="nucleotide sequence ID" value="XM_001418898.1"/>
</dbReference>
<dbReference type="STRING" id="436017.A4S096"/>
<feature type="domain" description="Rad50/SbcC-type AAA" evidence="14">
    <location>
        <begin position="27"/>
        <end position="236"/>
    </location>
</feature>
<evidence type="ECO:0000256" key="13">
    <source>
        <dbReference type="SAM" id="MobiDB-lite"/>
    </source>
</evidence>
<reference evidence="15 16" key="1">
    <citation type="journal article" date="2007" name="Proc. Natl. Acad. Sci. U.S.A.">
        <title>The tiny eukaryote Ostreococcus provides genomic insights into the paradox of plankton speciation.</title>
        <authorList>
            <person name="Palenik B."/>
            <person name="Grimwood J."/>
            <person name="Aerts A."/>
            <person name="Rouze P."/>
            <person name="Salamov A."/>
            <person name="Putnam N."/>
            <person name="Dupont C."/>
            <person name="Jorgensen R."/>
            <person name="Derelle E."/>
            <person name="Rombauts S."/>
            <person name="Zhou K."/>
            <person name="Otillar R."/>
            <person name="Merchant S.S."/>
            <person name="Podell S."/>
            <person name="Gaasterland T."/>
            <person name="Napoli C."/>
            <person name="Gendler K."/>
            <person name="Manuell A."/>
            <person name="Tai V."/>
            <person name="Vallon O."/>
            <person name="Piganeau G."/>
            <person name="Jancek S."/>
            <person name="Heijde M."/>
            <person name="Jabbari K."/>
            <person name="Bowler C."/>
            <person name="Lohr M."/>
            <person name="Robbens S."/>
            <person name="Werner G."/>
            <person name="Dubchak I."/>
            <person name="Pazour G.J."/>
            <person name="Ren Q."/>
            <person name="Paulsen I."/>
            <person name="Delwiche C."/>
            <person name="Schmutz J."/>
            <person name="Rokhsar D."/>
            <person name="Van de Peer Y."/>
            <person name="Moreau H."/>
            <person name="Grigoriev I.V."/>
        </authorList>
    </citation>
    <scope>NUCLEOTIDE SEQUENCE [LARGE SCALE GENOMIC DNA]</scope>
    <source>
        <strain evidence="15 16">CCE9901</strain>
    </source>
</reference>
<comment type="similarity">
    <text evidence="3">Belongs to the SMC family. SMC6 subfamily.</text>
</comment>
<evidence type="ECO:0000259" key="14">
    <source>
        <dbReference type="Pfam" id="PF13476"/>
    </source>
</evidence>
<evidence type="ECO:0000256" key="5">
    <source>
        <dbReference type="ARBA" id="ARBA00022741"/>
    </source>
</evidence>
<dbReference type="Pfam" id="PF13476">
    <property type="entry name" value="AAA_23"/>
    <property type="match status" value="1"/>
</dbReference>
<dbReference type="HOGENOM" id="CLU_009063_1_0_1"/>
<feature type="region of interest" description="Disordered" evidence="13">
    <location>
        <begin position="858"/>
        <end position="878"/>
    </location>
</feature>
<keyword evidence="6" id="KW-0227">DNA damage</keyword>
<evidence type="ECO:0000256" key="4">
    <source>
        <dbReference type="ARBA" id="ARBA00022454"/>
    </source>
</evidence>
<dbReference type="InterPro" id="IPR038729">
    <property type="entry name" value="Rad50/SbcC_AAA"/>
</dbReference>
<evidence type="ECO:0000256" key="12">
    <source>
        <dbReference type="SAM" id="Coils"/>
    </source>
</evidence>
<dbReference type="eggNOG" id="KOG0250">
    <property type="taxonomic scope" value="Eukaryota"/>
</dbReference>
<evidence type="ECO:0000313" key="15">
    <source>
        <dbReference type="EMBL" id="ABO97228.1"/>
    </source>
</evidence>
<dbReference type="KEGG" id="olu:OSTLU_32662"/>
<keyword evidence="7" id="KW-0067">ATP-binding</keyword>
<dbReference type="Gramene" id="ABO97228">
    <property type="protein sequence ID" value="ABO97228"/>
    <property type="gene ID" value="OSTLU_32662"/>
</dbReference>
<keyword evidence="9" id="KW-0233">DNA recombination</keyword>
<keyword evidence="16" id="KW-1185">Reference proteome</keyword>
<evidence type="ECO:0000256" key="9">
    <source>
        <dbReference type="ARBA" id="ARBA00023172"/>
    </source>
</evidence>
<evidence type="ECO:0000313" key="16">
    <source>
        <dbReference type="Proteomes" id="UP000001568"/>
    </source>
</evidence>
<dbReference type="PANTHER" id="PTHR19306:SF6">
    <property type="entry name" value="STRUCTURAL MAINTENANCE OF CHROMOSOMES PROTEIN 6"/>
    <property type="match status" value="1"/>
</dbReference>
<evidence type="ECO:0000256" key="3">
    <source>
        <dbReference type="ARBA" id="ARBA00006793"/>
    </source>
</evidence>
<evidence type="ECO:0000256" key="10">
    <source>
        <dbReference type="ARBA" id="ARBA00023204"/>
    </source>
</evidence>
<dbReference type="OMA" id="MCHDHFY"/>
<feature type="compositionally biased region" description="Basic and acidic residues" evidence="13">
    <location>
        <begin position="858"/>
        <end position="874"/>
    </location>
</feature>
<name>A4S096_OSTLU</name>
<dbReference type="PANTHER" id="PTHR19306">
    <property type="entry name" value="STRUCTURAL MAINTENANCE OF CHROMOSOMES 5,6 SMC5, SMC6"/>
    <property type="match status" value="1"/>
</dbReference>
<dbReference type="GO" id="GO:0003684">
    <property type="term" value="F:damaged DNA binding"/>
    <property type="evidence" value="ECO:0007669"/>
    <property type="project" value="TreeGrafter"/>
</dbReference>
<organism evidence="15 16">
    <name type="scientific">Ostreococcus lucimarinus (strain CCE9901)</name>
    <dbReference type="NCBI Taxonomy" id="436017"/>
    <lineage>
        <taxon>Eukaryota</taxon>
        <taxon>Viridiplantae</taxon>
        <taxon>Chlorophyta</taxon>
        <taxon>Mamiellophyceae</taxon>
        <taxon>Mamiellales</taxon>
        <taxon>Bathycoccaceae</taxon>
        <taxon>Ostreococcus</taxon>
    </lineage>
</organism>
<proteinExistence type="inferred from homology"/>
<evidence type="ECO:0000256" key="7">
    <source>
        <dbReference type="ARBA" id="ARBA00022840"/>
    </source>
</evidence>
<dbReference type="GO" id="GO:0000724">
    <property type="term" value="P:double-strand break repair via homologous recombination"/>
    <property type="evidence" value="ECO:0007669"/>
    <property type="project" value="TreeGrafter"/>
</dbReference>
<dbReference type="SUPFAM" id="SSF52540">
    <property type="entry name" value="P-loop containing nucleoside triphosphate hydrolases"/>
    <property type="match status" value="1"/>
</dbReference>
<dbReference type="GeneID" id="5002692"/>